<name>A0A6J4SUA9_9ACTN</name>
<protein>
    <submittedName>
        <fullName evidence="1">Uncharacterized protein</fullName>
    </submittedName>
</protein>
<accession>A0A6J4SUA9</accession>
<organism evidence="1">
    <name type="scientific">uncultured Solirubrobacteraceae bacterium</name>
    <dbReference type="NCBI Taxonomy" id="1162706"/>
    <lineage>
        <taxon>Bacteria</taxon>
        <taxon>Bacillati</taxon>
        <taxon>Actinomycetota</taxon>
        <taxon>Thermoleophilia</taxon>
        <taxon>Solirubrobacterales</taxon>
        <taxon>Solirubrobacteraceae</taxon>
        <taxon>environmental samples</taxon>
    </lineage>
</organism>
<gene>
    <name evidence="1" type="ORF">AVDCRST_MAG67-2379</name>
</gene>
<dbReference type="AlphaFoldDB" id="A0A6J4SUA9"/>
<evidence type="ECO:0000313" key="1">
    <source>
        <dbReference type="EMBL" id="CAA9505394.1"/>
    </source>
</evidence>
<dbReference type="EMBL" id="CADCVQ010000094">
    <property type="protein sequence ID" value="CAA9505394.1"/>
    <property type="molecule type" value="Genomic_DNA"/>
</dbReference>
<dbReference type="SUPFAM" id="SSF159245">
    <property type="entry name" value="AttH-like"/>
    <property type="match status" value="1"/>
</dbReference>
<sequence length="304" mass="32605">MSLSAADEAPRTSEDPAFRDAVTFSFGDPVVDLFGLARVGLGADGASGSAVVYLGEDVVGASMKTADAPAVAESWDAVSAAGVRSTVVMALQSWTVRYQGGEAGFDLRFEAVSAPVVLDADEPVARLGGMEGYEQLCNVTGTVRVGSREVAVRCLGQRGHLWGAPDWSRIELARTLSAWIAPDRAVHLTAVRPAKAKHHDEELVAAFLIDDGAPQAVFDARLSTGYDAELHQRRAGLELWMQEEGGLARRAAGEAFCGTRLDLGELRLDSAFFRWRMEGREGVGRYDLLRRIDGGSGGGLRRRK</sequence>
<reference evidence="1" key="1">
    <citation type="submission" date="2020-02" db="EMBL/GenBank/DDBJ databases">
        <authorList>
            <person name="Meier V. D."/>
        </authorList>
    </citation>
    <scope>NUCLEOTIDE SEQUENCE</scope>
    <source>
        <strain evidence="1">AVDCRST_MAG67</strain>
    </source>
</reference>
<proteinExistence type="predicted"/>